<gene>
    <name evidence="1" type="ORF">AVDCRST_MAG59-2077</name>
</gene>
<proteinExistence type="predicted"/>
<dbReference type="InterPro" id="IPR006311">
    <property type="entry name" value="TAT_signal"/>
</dbReference>
<sequence length="136" mass="13559">MERTTFDAMTRMLGGGLSRRGTLRGLAAGAVAAVTGGVALGAASAGSGDRKAKRCKKSGAACSSNNQCCPKQTKRLCKVPTGGSSCDTFCCSGIGTTYGPANVNAGAVGLLRCANIRCRTGDPDDPNLEPGTPGAC</sequence>
<evidence type="ECO:0000313" key="1">
    <source>
        <dbReference type="EMBL" id="CAA9554906.1"/>
    </source>
</evidence>
<organism evidence="1">
    <name type="scientific">uncultured Thermomicrobiales bacterium</name>
    <dbReference type="NCBI Taxonomy" id="1645740"/>
    <lineage>
        <taxon>Bacteria</taxon>
        <taxon>Pseudomonadati</taxon>
        <taxon>Thermomicrobiota</taxon>
        <taxon>Thermomicrobia</taxon>
        <taxon>Thermomicrobiales</taxon>
        <taxon>environmental samples</taxon>
    </lineage>
</organism>
<dbReference type="AlphaFoldDB" id="A0A6J4UMG6"/>
<dbReference type="PROSITE" id="PS51318">
    <property type="entry name" value="TAT"/>
    <property type="match status" value="1"/>
</dbReference>
<dbReference type="EMBL" id="CADCWF010000130">
    <property type="protein sequence ID" value="CAA9554906.1"/>
    <property type="molecule type" value="Genomic_DNA"/>
</dbReference>
<protein>
    <submittedName>
        <fullName evidence="1">Uncharacterized protein</fullName>
    </submittedName>
</protein>
<accession>A0A6J4UMG6</accession>
<name>A0A6J4UMG6_9BACT</name>
<reference evidence="1" key="1">
    <citation type="submission" date="2020-02" db="EMBL/GenBank/DDBJ databases">
        <authorList>
            <person name="Meier V. D."/>
        </authorList>
    </citation>
    <scope>NUCLEOTIDE SEQUENCE</scope>
    <source>
        <strain evidence="1">AVDCRST_MAG59</strain>
    </source>
</reference>